<name>A0A6G1CLD5_9ORYZ</name>
<evidence type="ECO:0000313" key="2">
    <source>
        <dbReference type="Proteomes" id="UP000479710"/>
    </source>
</evidence>
<proteinExistence type="predicted"/>
<evidence type="ECO:0000313" key="1">
    <source>
        <dbReference type="EMBL" id="KAF0900950.1"/>
    </source>
</evidence>
<dbReference type="Proteomes" id="UP000479710">
    <property type="component" value="Unassembled WGS sequence"/>
</dbReference>
<keyword evidence="2" id="KW-1185">Reference proteome</keyword>
<comment type="caution">
    <text evidence="1">The sequence shown here is derived from an EMBL/GenBank/DDBJ whole genome shotgun (WGS) entry which is preliminary data.</text>
</comment>
<organism evidence="1 2">
    <name type="scientific">Oryza meyeriana var. granulata</name>
    <dbReference type="NCBI Taxonomy" id="110450"/>
    <lineage>
        <taxon>Eukaryota</taxon>
        <taxon>Viridiplantae</taxon>
        <taxon>Streptophyta</taxon>
        <taxon>Embryophyta</taxon>
        <taxon>Tracheophyta</taxon>
        <taxon>Spermatophyta</taxon>
        <taxon>Magnoliopsida</taxon>
        <taxon>Liliopsida</taxon>
        <taxon>Poales</taxon>
        <taxon>Poaceae</taxon>
        <taxon>BOP clade</taxon>
        <taxon>Oryzoideae</taxon>
        <taxon>Oryzeae</taxon>
        <taxon>Oryzinae</taxon>
        <taxon>Oryza</taxon>
        <taxon>Oryza meyeriana</taxon>
    </lineage>
</organism>
<dbReference type="AlphaFoldDB" id="A0A6G1CLD5"/>
<sequence length="112" mass="12640">MIAASPLLLELSLSYVPIHRSERWFVRGPNLRYLWICTGDDYGCRIGELPRLEDAVILALAVKTEVWCKILKGVTHVKTLEFDALIQQVDRYNDEVDAGTVEGFANAETSFP</sequence>
<dbReference type="EMBL" id="SPHZ02000009">
    <property type="protein sequence ID" value="KAF0900950.1"/>
    <property type="molecule type" value="Genomic_DNA"/>
</dbReference>
<accession>A0A6G1CLD5</accession>
<dbReference type="OrthoDB" id="629734at2759"/>
<gene>
    <name evidence="1" type="ORF">E2562_037084</name>
</gene>
<reference evidence="1 2" key="1">
    <citation type="submission" date="2019-11" db="EMBL/GenBank/DDBJ databases">
        <title>Whole genome sequence of Oryza granulata.</title>
        <authorList>
            <person name="Li W."/>
        </authorList>
    </citation>
    <scope>NUCLEOTIDE SEQUENCE [LARGE SCALE GENOMIC DNA]</scope>
    <source>
        <strain evidence="2">cv. Menghai</strain>
        <tissue evidence="1">Leaf</tissue>
    </source>
</reference>
<protein>
    <submittedName>
        <fullName evidence="1">Uncharacterized protein</fullName>
    </submittedName>
</protein>